<evidence type="ECO:0000256" key="1">
    <source>
        <dbReference type="SAM" id="MobiDB-lite"/>
    </source>
</evidence>
<evidence type="ECO:0000256" key="2">
    <source>
        <dbReference type="SAM" id="Phobius"/>
    </source>
</evidence>
<dbReference type="EMBL" id="JDSS02000015">
    <property type="protein sequence ID" value="KFB69375.1"/>
    <property type="molecule type" value="Genomic_DNA"/>
</dbReference>
<name>A0A084Y3T1_9PROT</name>
<evidence type="ECO:0000313" key="3">
    <source>
        <dbReference type="EMBL" id="KFB69375.1"/>
    </source>
</evidence>
<evidence type="ECO:0000313" key="4">
    <source>
        <dbReference type="Proteomes" id="UP000019812"/>
    </source>
</evidence>
<feature type="transmembrane region" description="Helical" evidence="2">
    <location>
        <begin position="58"/>
        <end position="79"/>
    </location>
</feature>
<dbReference type="STRING" id="1457154.CAPSK01_000849"/>
<keyword evidence="2" id="KW-0812">Transmembrane</keyword>
<feature type="region of interest" description="Disordered" evidence="1">
    <location>
        <begin position="1"/>
        <end position="36"/>
    </location>
</feature>
<protein>
    <submittedName>
        <fullName evidence="3">Uncharacterized protein</fullName>
    </submittedName>
</protein>
<dbReference type="AlphaFoldDB" id="A0A084Y3T1"/>
<organism evidence="3 4">
    <name type="scientific">Candidatus Accumulibacter vicinus</name>
    <dbReference type="NCBI Taxonomy" id="2954382"/>
    <lineage>
        <taxon>Bacteria</taxon>
        <taxon>Pseudomonadati</taxon>
        <taxon>Pseudomonadota</taxon>
        <taxon>Betaproteobacteria</taxon>
        <taxon>Candidatus Accumulibacter</taxon>
    </lineage>
</organism>
<accession>A0A084Y3T1</accession>
<reference evidence="3 4" key="1">
    <citation type="submission" date="2014-07" db="EMBL/GenBank/DDBJ databases">
        <title>Expanding our view of genomic diversity in Candidatus Accumulibacter clades.</title>
        <authorList>
            <person name="Skennerton C.T."/>
            <person name="Barr J.J."/>
            <person name="Slater F.R."/>
            <person name="Bond P.L."/>
            <person name="Tyson G.W."/>
        </authorList>
    </citation>
    <scope>NUCLEOTIDE SEQUENCE [LARGE SCALE GENOMIC DNA]</scope>
    <source>
        <strain evidence="4">SK-01</strain>
    </source>
</reference>
<dbReference type="Proteomes" id="UP000019812">
    <property type="component" value="Unassembled WGS sequence"/>
</dbReference>
<sequence>MSAQSKAKPSRSIRRGTSISRKTPGGKAQYLAQPLKDSSQPLRPVVDFMDDVKPCPEGFLTVLIVAVCAHLFLVGVTAGESSVSSSWQRRNIPARKIPLGGDGQGF</sequence>
<keyword evidence="2" id="KW-1133">Transmembrane helix</keyword>
<comment type="caution">
    <text evidence="3">The sequence shown here is derived from an EMBL/GenBank/DDBJ whole genome shotgun (WGS) entry which is preliminary data.</text>
</comment>
<proteinExistence type="predicted"/>
<keyword evidence="2" id="KW-0472">Membrane</keyword>
<gene>
    <name evidence="3" type="ORF">CAPSK01_000849</name>
</gene>